<proteinExistence type="predicted"/>
<evidence type="ECO:0000313" key="1">
    <source>
        <dbReference type="EMBL" id="GGF55369.1"/>
    </source>
</evidence>
<dbReference type="Proteomes" id="UP000605392">
    <property type="component" value="Unassembled WGS sequence"/>
</dbReference>
<organism evidence="1 2">
    <name type="scientific">Hymenobacter qilianensis</name>
    <dbReference type="NCBI Taxonomy" id="1385715"/>
    <lineage>
        <taxon>Bacteria</taxon>
        <taxon>Pseudomonadati</taxon>
        <taxon>Bacteroidota</taxon>
        <taxon>Cytophagia</taxon>
        <taxon>Cytophagales</taxon>
        <taxon>Hymenobacteraceae</taxon>
        <taxon>Hymenobacter</taxon>
    </lineage>
</organism>
<gene>
    <name evidence="1" type="ORF">GCM10011375_08270</name>
</gene>
<comment type="caution">
    <text evidence="1">The sequence shown here is derived from an EMBL/GenBank/DDBJ whole genome shotgun (WGS) entry which is preliminary data.</text>
</comment>
<protein>
    <submittedName>
        <fullName evidence="1">Uncharacterized protein</fullName>
    </submittedName>
</protein>
<dbReference type="EMBL" id="BMFN01000001">
    <property type="protein sequence ID" value="GGF55369.1"/>
    <property type="molecule type" value="Genomic_DNA"/>
</dbReference>
<name>A0ACB5PN67_9BACT</name>
<reference evidence="1 2" key="1">
    <citation type="journal article" date="2019" name="Int. J. Syst. Evol. Microbiol.">
        <title>The Global Catalogue of Microorganisms (GCM) 10K type strain sequencing project: providing services to taxonomists for standard genome sequencing and annotation.</title>
        <authorList>
            <consortium name="The Broad Institute Genomics Platform"/>
            <consortium name="The Broad Institute Genome Sequencing Center for Infectious Disease"/>
            <person name="Wu L."/>
            <person name="Ma J."/>
        </authorList>
    </citation>
    <scope>NUCLEOTIDE SEQUENCE [LARGE SCALE GENOMIC DNA]</scope>
    <source>
        <strain evidence="1 2">CGMCC 1.12720</strain>
    </source>
</reference>
<keyword evidence="2" id="KW-1185">Reference proteome</keyword>
<accession>A0ACB5PN67</accession>
<evidence type="ECO:0000313" key="2">
    <source>
        <dbReference type="Proteomes" id="UP000605392"/>
    </source>
</evidence>
<sequence>MAKANHMKKILFLIPLALLFLTAGCEKIDQLLTFYIDDTQNIKVAGNAVVGLIPVAPVAVTTRSEERFKNEDTRADLVKDVSLNKLTLTITDPNNENFDFLESVTIYISTDQSDRVALASLSPVPTGQKVIDLKPSGAKLDKYLKASGYTLTTEARVKRAVAQDITMRADSRFKVTADPL</sequence>